<name>A0ABQ7VWU1_SOLTU</name>
<dbReference type="Pfam" id="PF05891">
    <property type="entry name" value="Methyltransf_PK"/>
    <property type="match status" value="1"/>
</dbReference>
<dbReference type="PANTHER" id="PTHR12753:SF0">
    <property type="entry name" value="ALPHA N-TERMINAL PROTEIN METHYLTRANSFERASE 1"/>
    <property type="match status" value="1"/>
</dbReference>
<evidence type="ECO:0000256" key="6">
    <source>
        <dbReference type="ARBA" id="ARBA00039449"/>
    </source>
</evidence>
<evidence type="ECO:0000256" key="1">
    <source>
        <dbReference type="ARBA" id="ARBA00009059"/>
    </source>
</evidence>
<evidence type="ECO:0000256" key="2">
    <source>
        <dbReference type="ARBA" id="ARBA00022603"/>
    </source>
</evidence>
<evidence type="ECO:0000256" key="3">
    <source>
        <dbReference type="ARBA" id="ARBA00022679"/>
    </source>
</evidence>
<dbReference type="Proteomes" id="UP000826656">
    <property type="component" value="Unassembled WGS sequence"/>
</dbReference>
<dbReference type="InterPro" id="IPR008576">
    <property type="entry name" value="MeTrfase_NTM1"/>
</dbReference>
<dbReference type="SUPFAM" id="SSF53335">
    <property type="entry name" value="S-adenosyl-L-methionine-dependent methyltransferases"/>
    <property type="match status" value="1"/>
</dbReference>
<evidence type="ECO:0000256" key="9">
    <source>
        <dbReference type="ARBA" id="ARBA00047885"/>
    </source>
</evidence>
<keyword evidence="3" id="KW-0808">Transferase</keyword>
<dbReference type="EMBL" id="JAIVGD010000011">
    <property type="protein sequence ID" value="KAH0772318.1"/>
    <property type="molecule type" value="Genomic_DNA"/>
</dbReference>
<protein>
    <recommendedName>
        <fullName evidence="6">Alpha N-terminal protein methyltransferase 1</fullName>
        <ecNumber evidence="5">2.1.1.244</ecNumber>
    </recommendedName>
    <alternativeName>
        <fullName evidence="7">X-Pro-Lys N-terminal protein methyltransferase 1</fullName>
    </alternativeName>
</protein>
<comment type="catalytic activity">
    <reaction evidence="10">
        <text>N-terminal L-alanyl-L-prolyl-L-lysyl-[protein] + 3 S-adenosyl-L-methionine = N-terminal N,N,N-trimethyl-L-alanyl-L-prolyl-L-lysyl-[protein] + 3 S-adenosyl-L-homocysteine + 3 H(+)</text>
        <dbReference type="Rhea" id="RHEA:54712"/>
        <dbReference type="Rhea" id="RHEA-COMP:13785"/>
        <dbReference type="Rhea" id="RHEA-COMP:13971"/>
        <dbReference type="ChEBI" id="CHEBI:15378"/>
        <dbReference type="ChEBI" id="CHEBI:57856"/>
        <dbReference type="ChEBI" id="CHEBI:59789"/>
        <dbReference type="ChEBI" id="CHEBI:138057"/>
        <dbReference type="ChEBI" id="CHEBI:138315"/>
        <dbReference type="EC" id="2.1.1.244"/>
    </reaction>
</comment>
<evidence type="ECO:0000256" key="5">
    <source>
        <dbReference type="ARBA" id="ARBA00039112"/>
    </source>
</evidence>
<organism evidence="12 13">
    <name type="scientific">Solanum tuberosum</name>
    <name type="common">Potato</name>
    <dbReference type="NCBI Taxonomy" id="4113"/>
    <lineage>
        <taxon>Eukaryota</taxon>
        <taxon>Viridiplantae</taxon>
        <taxon>Streptophyta</taxon>
        <taxon>Embryophyta</taxon>
        <taxon>Tracheophyta</taxon>
        <taxon>Spermatophyta</taxon>
        <taxon>Magnoliopsida</taxon>
        <taxon>eudicotyledons</taxon>
        <taxon>Gunneridae</taxon>
        <taxon>Pentapetalae</taxon>
        <taxon>asterids</taxon>
        <taxon>lamiids</taxon>
        <taxon>Solanales</taxon>
        <taxon>Solanaceae</taxon>
        <taxon>Solanoideae</taxon>
        <taxon>Solaneae</taxon>
        <taxon>Solanum</taxon>
    </lineage>
</organism>
<evidence type="ECO:0000256" key="7">
    <source>
        <dbReference type="ARBA" id="ARBA00043129"/>
    </source>
</evidence>
<comment type="catalytic activity">
    <reaction evidence="9">
        <text>N-terminal L-prolyl-L-prolyl-L-lysyl-[protein] + 2 S-adenosyl-L-methionine = N-terminal N,N-dimethyl-L-prolyl-L-prolyl-L-lysyl-[protein] + 2 S-adenosyl-L-homocysteine + 2 H(+)</text>
        <dbReference type="Rhea" id="RHEA:54736"/>
        <dbReference type="Rhea" id="RHEA-COMP:13787"/>
        <dbReference type="Rhea" id="RHEA-COMP:13974"/>
        <dbReference type="ChEBI" id="CHEBI:15378"/>
        <dbReference type="ChEBI" id="CHEBI:57856"/>
        <dbReference type="ChEBI" id="CHEBI:59789"/>
        <dbReference type="ChEBI" id="CHEBI:138059"/>
        <dbReference type="ChEBI" id="CHEBI:138318"/>
        <dbReference type="EC" id="2.1.1.244"/>
    </reaction>
</comment>
<keyword evidence="4" id="KW-0949">S-adenosyl-L-methionine</keyword>
<evidence type="ECO:0000256" key="11">
    <source>
        <dbReference type="SAM" id="MobiDB-lite"/>
    </source>
</evidence>
<proteinExistence type="inferred from homology"/>
<evidence type="ECO:0000313" key="12">
    <source>
        <dbReference type="EMBL" id="KAH0772318.1"/>
    </source>
</evidence>
<gene>
    <name evidence="12" type="ORF">KY290_016299</name>
</gene>
<evidence type="ECO:0000256" key="4">
    <source>
        <dbReference type="ARBA" id="ARBA00022691"/>
    </source>
</evidence>
<comment type="caution">
    <text evidence="12">The sequence shown here is derived from an EMBL/GenBank/DDBJ whole genome shotgun (WGS) entry which is preliminary data.</text>
</comment>
<sequence length="581" mass="65110">MGTAKAPILLSSRPSFCNIVAPKSGARRAFPSRPLTQMETGGLDSDGRTFKNAEEMWREEVGDGDPQKKFQWYSKGINYWQGVEATVDGVLGGYGHVNPPDIKASEDFLNTILAERFPDAGRGRHLVALDCGSGIGRITKNLLIRYFNEVDLLEPVSHFLESARVNLAPENLMVSELHKAANFYCVPLQEFTPDAERYDVIWVQWCIGHLADDDFIAFFKRAKVGLKPGGLFVLKENIARTGFVLDKEDKSITRSDSYFKELFKQCGLHIYKMKDQKEFPDELFAVKMYALTTEMPGQGCKALHTYSFVILPQLKSLPTTEANENIPSLAKKLGGMLRVVKPADCEGHTRSEMARARENEASFDLCIDAHAQRCIENSEEDEPSEDDGESKVIESESDEDSGDLPQNDTGRCKFYDSLGCPWFLRGQKVGGRFWKIESILIIIDARLKTYNSCGVETLRVNEFARVTGCNSRSTSSRTHLRRFSRKKSEPENFGGSQAPSWVVDPHTSRGMGHESEIEPPGLKCRTMTYLMGRGPTNELWHGPSTEPVDPLAQVKNHGSLHGPWSFTRSVKWNVEGSAQYQ</sequence>
<dbReference type="EC" id="2.1.1.244" evidence="5"/>
<feature type="region of interest" description="Disordered" evidence="11">
    <location>
        <begin position="377"/>
        <end position="407"/>
    </location>
</feature>
<feature type="compositionally biased region" description="Acidic residues" evidence="11">
    <location>
        <begin position="377"/>
        <end position="388"/>
    </location>
</feature>
<dbReference type="InterPro" id="IPR029063">
    <property type="entry name" value="SAM-dependent_MTases_sf"/>
</dbReference>
<evidence type="ECO:0000313" key="13">
    <source>
        <dbReference type="Proteomes" id="UP000826656"/>
    </source>
</evidence>
<comment type="catalytic activity">
    <reaction evidence="8">
        <text>N-terminal L-seryl-L-prolyl-L-lysyl-[protein] + 3 S-adenosyl-L-methionine = N-terminal N,N,N-trimethyl-L-seryl-L-prolyl-L-lysyl-[protein] + 3 S-adenosyl-L-homocysteine + 3 H(+)</text>
        <dbReference type="Rhea" id="RHEA:54724"/>
        <dbReference type="Rhea" id="RHEA-COMP:13789"/>
        <dbReference type="Rhea" id="RHEA-COMP:13973"/>
        <dbReference type="ChEBI" id="CHEBI:15378"/>
        <dbReference type="ChEBI" id="CHEBI:57856"/>
        <dbReference type="ChEBI" id="CHEBI:59789"/>
        <dbReference type="ChEBI" id="CHEBI:138061"/>
        <dbReference type="ChEBI" id="CHEBI:138317"/>
        <dbReference type="EC" id="2.1.1.244"/>
    </reaction>
</comment>
<dbReference type="Gene3D" id="3.40.50.150">
    <property type="entry name" value="Vaccinia Virus protein VP39"/>
    <property type="match status" value="1"/>
</dbReference>
<dbReference type="PANTHER" id="PTHR12753">
    <property type="entry name" value="AD-003 - RELATED"/>
    <property type="match status" value="1"/>
</dbReference>
<evidence type="ECO:0000256" key="8">
    <source>
        <dbReference type="ARBA" id="ARBA00047306"/>
    </source>
</evidence>
<keyword evidence="2" id="KW-0489">Methyltransferase</keyword>
<keyword evidence="13" id="KW-1185">Reference proteome</keyword>
<accession>A0ABQ7VWU1</accession>
<reference evidence="12 13" key="1">
    <citation type="journal article" date="2021" name="bioRxiv">
        <title>Chromosome-scale and haplotype-resolved genome assembly of a tetraploid potato cultivar.</title>
        <authorList>
            <person name="Sun H."/>
            <person name="Jiao W.-B."/>
            <person name="Krause K."/>
            <person name="Campoy J.A."/>
            <person name="Goel M."/>
            <person name="Folz-Donahue K."/>
            <person name="Kukat C."/>
            <person name="Huettel B."/>
            <person name="Schneeberger K."/>
        </authorList>
    </citation>
    <scope>NUCLEOTIDE SEQUENCE [LARGE SCALE GENOMIC DNA]</scope>
    <source>
        <strain evidence="12">SolTubOtavaFocal</strain>
        <tissue evidence="12">Leaves</tissue>
    </source>
</reference>
<evidence type="ECO:0000256" key="10">
    <source>
        <dbReference type="ARBA" id="ARBA00048167"/>
    </source>
</evidence>
<feature type="region of interest" description="Disordered" evidence="11">
    <location>
        <begin position="477"/>
        <end position="518"/>
    </location>
</feature>
<dbReference type="CDD" id="cd02440">
    <property type="entry name" value="AdoMet_MTases"/>
    <property type="match status" value="1"/>
</dbReference>
<comment type="similarity">
    <text evidence="1">Belongs to the methyltransferase superfamily. NTM1 family.</text>
</comment>